<dbReference type="GO" id="GO:0003677">
    <property type="term" value="F:DNA binding"/>
    <property type="evidence" value="ECO:0007669"/>
    <property type="project" value="UniProtKB-KW"/>
</dbReference>
<dbReference type="EMBL" id="VSSQ01108529">
    <property type="protein sequence ID" value="MPN47204.1"/>
    <property type="molecule type" value="Genomic_DNA"/>
</dbReference>
<name>A0A645IFY5_9ZZZZ</name>
<dbReference type="PROSITE" id="PS50943">
    <property type="entry name" value="HTH_CROC1"/>
    <property type="match status" value="1"/>
</dbReference>
<gene>
    <name evidence="3" type="ORF">SDC9_194805</name>
</gene>
<dbReference type="SMART" id="SM00530">
    <property type="entry name" value="HTH_XRE"/>
    <property type="match status" value="1"/>
</dbReference>
<dbReference type="InterPro" id="IPR010982">
    <property type="entry name" value="Lambda_DNA-bd_dom_sf"/>
</dbReference>
<dbReference type="AlphaFoldDB" id="A0A645IFY5"/>
<keyword evidence="1" id="KW-0238">DNA-binding</keyword>
<evidence type="ECO:0000313" key="3">
    <source>
        <dbReference type="EMBL" id="MPN47204.1"/>
    </source>
</evidence>
<accession>A0A645IFY5</accession>
<organism evidence="3">
    <name type="scientific">bioreactor metagenome</name>
    <dbReference type="NCBI Taxonomy" id="1076179"/>
    <lineage>
        <taxon>unclassified sequences</taxon>
        <taxon>metagenomes</taxon>
        <taxon>ecological metagenomes</taxon>
    </lineage>
</organism>
<feature type="domain" description="HTH cro/C1-type" evidence="2">
    <location>
        <begin position="12"/>
        <end position="66"/>
    </location>
</feature>
<dbReference type="Pfam" id="PF01381">
    <property type="entry name" value="HTH_3"/>
    <property type="match status" value="1"/>
</dbReference>
<proteinExistence type="predicted"/>
<dbReference type="PANTHER" id="PTHR46558:SF4">
    <property type="entry name" value="DNA-BIDING PHAGE PROTEIN"/>
    <property type="match status" value="1"/>
</dbReference>
<dbReference type="Gene3D" id="1.10.260.40">
    <property type="entry name" value="lambda repressor-like DNA-binding domains"/>
    <property type="match status" value="1"/>
</dbReference>
<dbReference type="PANTHER" id="PTHR46558">
    <property type="entry name" value="TRACRIPTIONAL REGULATORY PROTEIN-RELATED-RELATED"/>
    <property type="match status" value="1"/>
</dbReference>
<evidence type="ECO:0000256" key="1">
    <source>
        <dbReference type="ARBA" id="ARBA00023125"/>
    </source>
</evidence>
<protein>
    <recommendedName>
        <fullName evidence="2">HTH cro/C1-type domain-containing protein</fullName>
    </recommendedName>
</protein>
<reference evidence="3" key="1">
    <citation type="submission" date="2019-08" db="EMBL/GenBank/DDBJ databases">
        <authorList>
            <person name="Kucharzyk K."/>
            <person name="Murdoch R.W."/>
            <person name="Higgins S."/>
            <person name="Loffler F."/>
        </authorList>
    </citation>
    <scope>NUCLEOTIDE SEQUENCE</scope>
</reference>
<dbReference type="SUPFAM" id="SSF47413">
    <property type="entry name" value="lambda repressor-like DNA-binding domains"/>
    <property type="match status" value="1"/>
</dbReference>
<comment type="caution">
    <text evidence="3">The sequence shown here is derived from an EMBL/GenBank/DDBJ whole genome shotgun (WGS) entry which is preliminary data.</text>
</comment>
<sequence length="123" mass="14270">MESINDIARNNIKRYRKLRKMTQKGLAEALDVTHSSVSAWEIGKNSIDMVRLNQICKVLNVSMAEILADGRDTEQLQRDEENRKIVDTINRRPEVKRLMMTTFDSRNDDIVVAIKLLEALKKR</sequence>
<dbReference type="CDD" id="cd00093">
    <property type="entry name" value="HTH_XRE"/>
    <property type="match status" value="1"/>
</dbReference>
<dbReference type="InterPro" id="IPR001387">
    <property type="entry name" value="Cro/C1-type_HTH"/>
</dbReference>
<evidence type="ECO:0000259" key="2">
    <source>
        <dbReference type="PROSITE" id="PS50943"/>
    </source>
</evidence>